<feature type="domain" description="Phytase-like" evidence="2">
    <location>
        <begin position="78"/>
        <end position="411"/>
    </location>
</feature>
<dbReference type="PANTHER" id="PTHR37957:SF1">
    <property type="entry name" value="PHYTASE-LIKE DOMAIN-CONTAINING PROTEIN"/>
    <property type="match status" value="1"/>
</dbReference>
<dbReference type="InterPro" id="IPR027372">
    <property type="entry name" value="Phytase-like_dom"/>
</dbReference>
<evidence type="ECO:0000313" key="4">
    <source>
        <dbReference type="Proteomes" id="UP000609121"/>
    </source>
</evidence>
<gene>
    <name evidence="3" type="ORF">ICN82_00495</name>
</gene>
<dbReference type="Proteomes" id="UP000609121">
    <property type="component" value="Unassembled WGS sequence"/>
</dbReference>
<evidence type="ECO:0000256" key="1">
    <source>
        <dbReference type="SAM" id="SignalP"/>
    </source>
</evidence>
<dbReference type="EMBL" id="JACVXA010000001">
    <property type="protein sequence ID" value="MBE3636677.1"/>
    <property type="molecule type" value="Genomic_DNA"/>
</dbReference>
<reference evidence="3" key="1">
    <citation type="submission" date="2020-09" db="EMBL/GenBank/DDBJ databases">
        <title>A novel bacterium of genus Mangrovicoccus, isolated from South China Sea.</title>
        <authorList>
            <person name="Huang H."/>
            <person name="Mo K."/>
            <person name="Hu Y."/>
        </authorList>
    </citation>
    <scope>NUCLEOTIDE SEQUENCE</scope>
    <source>
        <strain evidence="3">HB182678</strain>
    </source>
</reference>
<keyword evidence="4" id="KW-1185">Reference proteome</keyword>
<feature type="chain" id="PRO_5035218212" evidence="1">
    <location>
        <begin position="21"/>
        <end position="441"/>
    </location>
</feature>
<evidence type="ECO:0000313" key="3">
    <source>
        <dbReference type="EMBL" id="MBE3636677.1"/>
    </source>
</evidence>
<evidence type="ECO:0000259" key="2">
    <source>
        <dbReference type="Pfam" id="PF13449"/>
    </source>
</evidence>
<dbReference type="AlphaFoldDB" id="A0A8J6YS64"/>
<protein>
    <submittedName>
        <fullName evidence="3">Esterase-like activity of phytase family protein</fullName>
    </submittedName>
</protein>
<organism evidence="3 4">
    <name type="scientific">Mangrovicoccus algicola</name>
    <dbReference type="NCBI Taxonomy" id="2771008"/>
    <lineage>
        <taxon>Bacteria</taxon>
        <taxon>Pseudomonadati</taxon>
        <taxon>Pseudomonadota</taxon>
        <taxon>Alphaproteobacteria</taxon>
        <taxon>Rhodobacterales</taxon>
        <taxon>Paracoccaceae</taxon>
        <taxon>Mangrovicoccus</taxon>
    </lineage>
</organism>
<feature type="signal peptide" evidence="1">
    <location>
        <begin position="1"/>
        <end position="20"/>
    </location>
</feature>
<sequence>MTRTALTALATLFLAVPALADDDAFPAILEGHAILPAQTLIPAPEDAPAALQVSGKYTSLPRLTAAPTDGAELPFAGQPVQGFSGIQAIGDGSYYVLTDNGFGSKKTSPDTMLFFHVVRPDWDTGEVAVEKTTFLSDPDRVIWYPIAMEGTETRYLTGSDLDLEGFQVIDGKIFIGEEFGPFVIVADAETGVVEEIFETTVNGVTIRSPDNPALVAGNPDKPDAGANLNRSKGFEGFAAAPDGSMIYGLLEGPVWDAESGSYETVDGTEALRIVEFDVAARGWTGRSFLYPLEADGHAIGDFNMIDETRGLVIERDNGQGDAALACAEGESADCFEKPALFKRVYLIDMAGIEDGQPVRKLGHIDLLDIRDPEGVARQGGKDGVYTMPFVTIENVDIVDDSHIIVGNDNNFPFSKGRDLVARDDNELVLLDVAEFLKAGTE</sequence>
<comment type="caution">
    <text evidence="3">The sequence shown here is derived from an EMBL/GenBank/DDBJ whole genome shotgun (WGS) entry which is preliminary data.</text>
</comment>
<name>A0A8J6YS64_9RHOB</name>
<dbReference type="RefSeq" id="WP_193178860.1">
    <property type="nucleotide sequence ID" value="NZ_JACVXA010000001.1"/>
</dbReference>
<accession>A0A8J6YS64</accession>
<keyword evidence="1" id="KW-0732">Signal</keyword>
<dbReference type="PANTHER" id="PTHR37957">
    <property type="entry name" value="BLR7070 PROTEIN"/>
    <property type="match status" value="1"/>
</dbReference>
<dbReference type="Pfam" id="PF13449">
    <property type="entry name" value="Phytase-like"/>
    <property type="match status" value="1"/>
</dbReference>
<proteinExistence type="predicted"/>